<evidence type="ECO:0000256" key="1">
    <source>
        <dbReference type="ARBA" id="ARBA00022630"/>
    </source>
</evidence>
<sequence>MSIEQRRTVNPFKWWAPQAAFAEINDAVVPHGYLGWSEEMPLQAMLRDVSGAQIGDGTPHVSTRRHW</sequence>
<dbReference type="SUPFAM" id="SSF47203">
    <property type="entry name" value="Acyl-CoA dehydrogenase C-terminal domain-like"/>
    <property type="match status" value="1"/>
</dbReference>
<reference evidence="3 4" key="1">
    <citation type="submission" date="2021-06" db="EMBL/GenBank/DDBJ databases">
        <title>Actinomycetes sequencing.</title>
        <authorList>
            <person name="Shan Q."/>
        </authorList>
    </citation>
    <scope>NUCLEOTIDE SEQUENCE [LARGE SCALE GENOMIC DNA]</scope>
    <source>
        <strain evidence="3 4">NEAU-G5</strain>
    </source>
</reference>
<evidence type="ECO:0000313" key="3">
    <source>
        <dbReference type="EMBL" id="MBU3067752.1"/>
    </source>
</evidence>
<keyword evidence="1" id="KW-0285">Flavoprotein</keyword>
<dbReference type="Gene3D" id="1.20.140.10">
    <property type="entry name" value="Butyryl-CoA Dehydrogenase, subunit A, domain 3"/>
    <property type="match status" value="1"/>
</dbReference>
<keyword evidence="4" id="KW-1185">Reference proteome</keyword>
<comment type="caution">
    <text evidence="3">The sequence shown here is derived from an EMBL/GenBank/DDBJ whole genome shotgun (WGS) entry which is preliminary data.</text>
</comment>
<dbReference type="Pfam" id="PF00441">
    <property type="entry name" value="Acyl-CoA_dh_1"/>
    <property type="match status" value="1"/>
</dbReference>
<accession>A0ABS6BBS5</accession>
<evidence type="ECO:0000313" key="4">
    <source>
        <dbReference type="Proteomes" id="UP000733379"/>
    </source>
</evidence>
<name>A0ABS6BBS5_9NOCA</name>
<evidence type="ECO:0000259" key="2">
    <source>
        <dbReference type="Pfam" id="PF00441"/>
    </source>
</evidence>
<dbReference type="Proteomes" id="UP000733379">
    <property type="component" value="Unassembled WGS sequence"/>
</dbReference>
<dbReference type="EMBL" id="JAHKNI010000025">
    <property type="protein sequence ID" value="MBU3067752.1"/>
    <property type="molecule type" value="Genomic_DNA"/>
</dbReference>
<protein>
    <recommendedName>
        <fullName evidence="2">Acyl-CoA dehydrogenase/oxidase C-terminal domain-containing protein</fullName>
    </recommendedName>
</protein>
<proteinExistence type="predicted"/>
<gene>
    <name evidence="3" type="ORF">KO481_40320</name>
</gene>
<organism evidence="3 4">
    <name type="scientific">Nocardia albiluteola</name>
    <dbReference type="NCBI Taxonomy" id="2842303"/>
    <lineage>
        <taxon>Bacteria</taxon>
        <taxon>Bacillati</taxon>
        <taxon>Actinomycetota</taxon>
        <taxon>Actinomycetes</taxon>
        <taxon>Mycobacteriales</taxon>
        <taxon>Nocardiaceae</taxon>
        <taxon>Nocardia</taxon>
    </lineage>
</organism>
<feature type="domain" description="Acyl-CoA dehydrogenase/oxidase C-terminal" evidence="2">
    <location>
        <begin position="7"/>
        <end position="61"/>
    </location>
</feature>
<dbReference type="InterPro" id="IPR009075">
    <property type="entry name" value="AcylCo_DH/oxidase_C"/>
</dbReference>
<dbReference type="InterPro" id="IPR036250">
    <property type="entry name" value="AcylCo_DH-like_C"/>
</dbReference>